<keyword evidence="3" id="KW-1185">Reference proteome</keyword>
<feature type="region of interest" description="Disordered" evidence="1">
    <location>
        <begin position="582"/>
        <end position="613"/>
    </location>
</feature>
<gene>
    <name evidence="2" type="ORF">PLICRDRAFT_452681</name>
</gene>
<evidence type="ECO:0000313" key="2">
    <source>
        <dbReference type="EMBL" id="KII83420.1"/>
    </source>
</evidence>
<feature type="compositionally biased region" description="Basic and acidic residues" evidence="1">
    <location>
        <begin position="63"/>
        <end position="74"/>
    </location>
</feature>
<dbReference type="Proteomes" id="UP000053263">
    <property type="component" value="Unassembled WGS sequence"/>
</dbReference>
<dbReference type="OrthoDB" id="3243310at2759"/>
<feature type="compositionally biased region" description="Polar residues" evidence="1">
    <location>
        <begin position="290"/>
        <end position="301"/>
    </location>
</feature>
<feature type="region of interest" description="Disordered" evidence="1">
    <location>
        <begin position="141"/>
        <end position="511"/>
    </location>
</feature>
<feature type="compositionally biased region" description="Low complexity" evidence="1">
    <location>
        <begin position="164"/>
        <end position="187"/>
    </location>
</feature>
<feature type="compositionally biased region" description="Polar residues" evidence="1">
    <location>
        <begin position="101"/>
        <end position="111"/>
    </location>
</feature>
<feature type="compositionally biased region" description="Polar residues" evidence="1">
    <location>
        <begin position="591"/>
        <end position="613"/>
    </location>
</feature>
<feature type="compositionally biased region" description="Low complexity" evidence="1">
    <location>
        <begin position="886"/>
        <end position="896"/>
    </location>
</feature>
<feature type="compositionally biased region" description="Basic and acidic residues" evidence="1">
    <location>
        <begin position="364"/>
        <end position="381"/>
    </location>
</feature>
<feature type="compositionally biased region" description="Basic and acidic residues" evidence="1">
    <location>
        <begin position="390"/>
        <end position="402"/>
    </location>
</feature>
<feature type="region of interest" description="Disordered" evidence="1">
    <location>
        <begin position="532"/>
        <end position="558"/>
    </location>
</feature>
<protein>
    <submittedName>
        <fullName evidence="2">Uncharacterized protein</fullName>
    </submittedName>
</protein>
<feature type="region of interest" description="Disordered" evidence="1">
    <location>
        <begin position="668"/>
        <end position="779"/>
    </location>
</feature>
<feature type="compositionally biased region" description="Acidic residues" evidence="1">
    <location>
        <begin position="762"/>
        <end position="779"/>
    </location>
</feature>
<feature type="compositionally biased region" description="Basic and acidic residues" evidence="1">
    <location>
        <begin position="217"/>
        <end position="238"/>
    </location>
</feature>
<feature type="region of interest" description="Disordered" evidence="1">
    <location>
        <begin position="1"/>
        <end position="128"/>
    </location>
</feature>
<organism evidence="2 3">
    <name type="scientific">Plicaturopsis crispa FD-325 SS-3</name>
    <dbReference type="NCBI Taxonomy" id="944288"/>
    <lineage>
        <taxon>Eukaryota</taxon>
        <taxon>Fungi</taxon>
        <taxon>Dikarya</taxon>
        <taxon>Basidiomycota</taxon>
        <taxon>Agaricomycotina</taxon>
        <taxon>Agaricomycetes</taxon>
        <taxon>Agaricomycetidae</taxon>
        <taxon>Amylocorticiales</taxon>
        <taxon>Amylocorticiaceae</taxon>
        <taxon>Plicatura</taxon>
        <taxon>Plicaturopsis crispa</taxon>
    </lineage>
</organism>
<proteinExistence type="predicted"/>
<name>A0A0C9SW15_PLICR</name>
<feature type="region of interest" description="Disordered" evidence="1">
    <location>
        <begin position="874"/>
        <end position="903"/>
    </location>
</feature>
<dbReference type="EMBL" id="KN832578">
    <property type="protein sequence ID" value="KII83420.1"/>
    <property type="molecule type" value="Genomic_DNA"/>
</dbReference>
<dbReference type="AlphaFoldDB" id="A0A0C9SW15"/>
<feature type="compositionally biased region" description="Polar residues" evidence="1">
    <location>
        <begin position="36"/>
        <end position="46"/>
    </location>
</feature>
<dbReference type="HOGENOM" id="CLU_004143_0_0_1"/>
<evidence type="ECO:0000313" key="3">
    <source>
        <dbReference type="Proteomes" id="UP000053263"/>
    </source>
</evidence>
<feature type="compositionally biased region" description="Basic and acidic residues" evidence="1">
    <location>
        <begin position="194"/>
        <end position="203"/>
    </location>
</feature>
<reference evidence="2 3" key="1">
    <citation type="submission" date="2014-06" db="EMBL/GenBank/DDBJ databases">
        <title>Evolutionary Origins and Diversification of the Mycorrhizal Mutualists.</title>
        <authorList>
            <consortium name="DOE Joint Genome Institute"/>
            <consortium name="Mycorrhizal Genomics Consortium"/>
            <person name="Kohler A."/>
            <person name="Kuo A."/>
            <person name="Nagy L.G."/>
            <person name="Floudas D."/>
            <person name="Copeland A."/>
            <person name="Barry K.W."/>
            <person name="Cichocki N."/>
            <person name="Veneault-Fourrey C."/>
            <person name="LaButti K."/>
            <person name="Lindquist E.A."/>
            <person name="Lipzen A."/>
            <person name="Lundell T."/>
            <person name="Morin E."/>
            <person name="Murat C."/>
            <person name="Riley R."/>
            <person name="Ohm R."/>
            <person name="Sun H."/>
            <person name="Tunlid A."/>
            <person name="Henrissat B."/>
            <person name="Grigoriev I.V."/>
            <person name="Hibbett D.S."/>
            <person name="Martin F."/>
        </authorList>
    </citation>
    <scope>NUCLEOTIDE SEQUENCE [LARGE SCALE GENOMIC DNA]</scope>
    <source>
        <strain evidence="2 3">FD-325 SS-3</strain>
    </source>
</reference>
<accession>A0A0C9SW15</accession>
<feature type="compositionally biased region" description="Basic and acidic residues" evidence="1">
    <location>
        <begin position="464"/>
        <end position="475"/>
    </location>
</feature>
<evidence type="ECO:0000256" key="1">
    <source>
        <dbReference type="SAM" id="MobiDB-lite"/>
    </source>
</evidence>
<feature type="compositionally biased region" description="Basic and acidic residues" evidence="1">
    <location>
        <begin position="333"/>
        <end position="353"/>
    </location>
</feature>
<feature type="compositionally biased region" description="Low complexity" evidence="1">
    <location>
        <begin position="47"/>
        <end position="59"/>
    </location>
</feature>
<sequence>MSPSPSLRDRQRAIKAQSMPLVPAVMQMYSNVPAMQRQNQQPSPTISNSSQPSKLSSPPHTAIDSRDISPERRSPPPAPAHTLSQSNLHQPMQPPPMGPHSYSQPNINAPTQMGYPRPINRIPPPTFIEKNWEFTEELMADIDRADRHQQSQTGYPNINTTAPGMSGLAYAGGAASAGSSYTRGDTGTPPPKDPGVERVKAGERGSPNNPDSASMGRRRDREKDMQAPRDSPKTRERPSPTYASQGNTPERRGSPQFQSPMGTPGEHTAAYTQYMRRGSNASNVEPVRTTPPTSAKYTGQSPPLPAVVKTRTPDRSLPVQEEPEDDASASKTGPRERGRERDRWSGRDHHDHVLASSPTPSSDLHPEGNARYDVSRDRTDDDTLIEQDSEDQHRRPREESDGTPRSPTADLPDDFHERQRLQQAAHRTTLPLKHRNGVLDQMGLQGFNPATFEPSSNKPSGGGKEQRAPEPEQSRRYFAPPEQPSQRYDDGRQYDQQARLRPYPTPQLTHPEDLQSFLEDPATAYIQAYLQSPRPNAPIPPTPHSQTTAPSPSPLVSAMYSEAGSKDLPPFSPAPPVGSPYPFPFGHVRRSQTYSGHPNQQRPPSSTNYDPNHPSVVQEQLAMQMQMYALNNHVPMSDSTLSPSGTPFPAPGYNPWAFMQARMLGNAQRDTMSLQSSPSHEPIPLPLPPLRGRGLKKRAGGSNLREEKTGKKVPPPRVESTQPRETSPEPYSDSGEETAGEEKYEVSEAGNNNNHWVNGHEADDDEGEWVDEEDEGEDGDLLELEFHPSFVSNVEKRRRRWETRWEALVQAFQALDRQTDATLVLMASPSHSTKLHSLTSRSIRQDSATLESQALSQMRKSFRHIASRRRVARSHKTTLAERLVNSTSSGTGSDGSSESREDDLRRALEAALGSLGAMGDIYNQREARWRDEMRRVSDDREQVELLLRQALGSGLLNGAGVGRAS</sequence>
<feature type="compositionally biased region" description="Polar residues" evidence="1">
    <location>
        <begin position="150"/>
        <end position="163"/>
    </location>
</feature>
<feature type="compositionally biased region" description="Polar residues" evidence="1">
    <location>
        <begin position="668"/>
        <end position="679"/>
    </location>
</feature>